<protein>
    <submittedName>
        <fullName evidence="1">Uncharacterized protein</fullName>
    </submittedName>
</protein>
<dbReference type="GeneID" id="92755817"/>
<dbReference type="EMBL" id="VVXK01000029">
    <property type="protein sequence ID" value="KAA2365955.1"/>
    <property type="molecule type" value="Genomic_DNA"/>
</dbReference>
<dbReference type="AlphaFoldDB" id="A0A5B3FXK9"/>
<comment type="caution">
    <text evidence="1">The sequence shown here is derived from an EMBL/GenBank/DDBJ whole genome shotgun (WGS) entry which is preliminary data.</text>
</comment>
<reference evidence="1 2" key="1">
    <citation type="journal article" date="2019" name="Nat. Med.">
        <title>A library of human gut bacterial isolates paired with longitudinal multiomics data enables mechanistic microbiome research.</title>
        <authorList>
            <person name="Poyet M."/>
            <person name="Groussin M."/>
            <person name="Gibbons S.M."/>
            <person name="Avila-Pacheco J."/>
            <person name="Jiang X."/>
            <person name="Kearney S.M."/>
            <person name="Perrotta A.R."/>
            <person name="Berdy B."/>
            <person name="Zhao S."/>
            <person name="Lieberman T.D."/>
            <person name="Swanson P.K."/>
            <person name="Smith M."/>
            <person name="Roesemann S."/>
            <person name="Alexander J.E."/>
            <person name="Rich S.A."/>
            <person name="Livny J."/>
            <person name="Vlamakis H."/>
            <person name="Clish C."/>
            <person name="Bullock K."/>
            <person name="Deik A."/>
            <person name="Scott J."/>
            <person name="Pierce K.A."/>
            <person name="Xavier R.J."/>
            <person name="Alm E.J."/>
        </authorList>
    </citation>
    <scope>NUCLEOTIDE SEQUENCE [LARGE SCALE GENOMIC DNA]</scope>
    <source>
        <strain evidence="1 2">BIOML-A2</strain>
    </source>
</reference>
<accession>A0A5B3FXK9</accession>
<dbReference type="RefSeq" id="WP_009598546.1">
    <property type="nucleotide sequence ID" value="NZ_DAWART010000064.1"/>
</dbReference>
<evidence type="ECO:0000313" key="1">
    <source>
        <dbReference type="EMBL" id="KAA2365955.1"/>
    </source>
</evidence>
<name>A0A5B3FXK9_9BACT</name>
<sequence length="206" mass="24088">MYLFNNTPIQTRFDESDKKIASELNKITDNELLNCDLQKIADRIEQQYSIICDTEFTTEDVEPISYLMPISREALRPELRIGAIHEFYDFVAVDYKFKIQGDYTFFFNTPTDTHYAPIKGSANANGLTLTIITEYTRIPLSDEWKERVKEDIKFLVSEVKTRINLLKEECKKRNANIKPNVLSILEKERQNLIEKKAHDAKLNPFK</sequence>
<organism evidence="1 2">
    <name type="scientific">Alistipes shahii</name>
    <dbReference type="NCBI Taxonomy" id="328814"/>
    <lineage>
        <taxon>Bacteria</taxon>
        <taxon>Pseudomonadati</taxon>
        <taxon>Bacteroidota</taxon>
        <taxon>Bacteroidia</taxon>
        <taxon>Bacteroidales</taxon>
        <taxon>Rikenellaceae</taxon>
        <taxon>Alistipes</taxon>
    </lineage>
</organism>
<proteinExistence type="predicted"/>
<gene>
    <name evidence="1" type="ORF">F2Y13_14150</name>
</gene>
<dbReference type="Proteomes" id="UP000323567">
    <property type="component" value="Unassembled WGS sequence"/>
</dbReference>
<evidence type="ECO:0000313" key="2">
    <source>
        <dbReference type="Proteomes" id="UP000323567"/>
    </source>
</evidence>